<evidence type="ECO:0008006" key="5">
    <source>
        <dbReference type="Google" id="ProtNLM"/>
    </source>
</evidence>
<feature type="signal peptide" evidence="2">
    <location>
        <begin position="1"/>
        <end position="47"/>
    </location>
</feature>
<accession>A0A0A1T697</accession>
<dbReference type="EMBL" id="CDHN01000001">
    <property type="protein sequence ID" value="CEJ80874.1"/>
    <property type="molecule type" value="Genomic_DNA"/>
</dbReference>
<dbReference type="Proteomes" id="UP000039046">
    <property type="component" value="Unassembled WGS sequence"/>
</dbReference>
<reference evidence="3 4" key="1">
    <citation type="journal article" date="2015" name="Genome Announc.">
        <title>Draft Genome Sequence and Gene Annotation of the Entomopathogenic Fungus Verticillium hemipterigenum.</title>
        <authorList>
            <person name="Horn F."/>
            <person name="Habel A."/>
            <person name="Scharf D.H."/>
            <person name="Dworschak J."/>
            <person name="Brakhage A.A."/>
            <person name="Guthke R."/>
            <person name="Hertweck C."/>
            <person name="Linde J."/>
        </authorList>
    </citation>
    <scope>NUCLEOTIDE SEQUENCE [LARGE SCALE GENOMIC DNA]</scope>
</reference>
<evidence type="ECO:0000256" key="2">
    <source>
        <dbReference type="SAM" id="SignalP"/>
    </source>
</evidence>
<gene>
    <name evidence="3" type="ORF">VHEMI01033</name>
</gene>
<dbReference type="AlphaFoldDB" id="A0A0A1T697"/>
<keyword evidence="2" id="KW-0732">Signal</keyword>
<dbReference type="OrthoDB" id="2338662at2759"/>
<feature type="chain" id="PRO_5001979329" description="Glycoside hydrolase subgroup catalytic core" evidence="2">
    <location>
        <begin position="48"/>
        <end position="590"/>
    </location>
</feature>
<keyword evidence="4" id="KW-1185">Reference proteome</keyword>
<name>A0A0A1T697_9HYPO</name>
<evidence type="ECO:0000313" key="4">
    <source>
        <dbReference type="Proteomes" id="UP000039046"/>
    </source>
</evidence>
<dbReference type="STRING" id="1531966.A0A0A1T697"/>
<protein>
    <recommendedName>
        <fullName evidence="5">Glycoside hydrolase subgroup catalytic core</fullName>
    </recommendedName>
</protein>
<organism evidence="3 4">
    <name type="scientific">[Torrubiella] hemipterigena</name>
    <dbReference type="NCBI Taxonomy" id="1531966"/>
    <lineage>
        <taxon>Eukaryota</taxon>
        <taxon>Fungi</taxon>
        <taxon>Dikarya</taxon>
        <taxon>Ascomycota</taxon>
        <taxon>Pezizomycotina</taxon>
        <taxon>Sordariomycetes</taxon>
        <taxon>Hypocreomycetidae</taxon>
        <taxon>Hypocreales</taxon>
        <taxon>Clavicipitaceae</taxon>
        <taxon>Clavicipitaceae incertae sedis</taxon>
        <taxon>'Torrubiella' clade</taxon>
    </lineage>
</organism>
<feature type="region of interest" description="Disordered" evidence="1">
    <location>
        <begin position="1"/>
        <end position="23"/>
    </location>
</feature>
<proteinExistence type="predicted"/>
<evidence type="ECO:0000313" key="3">
    <source>
        <dbReference type="EMBL" id="CEJ80874.1"/>
    </source>
</evidence>
<evidence type="ECO:0000256" key="1">
    <source>
        <dbReference type="SAM" id="MobiDB-lite"/>
    </source>
</evidence>
<sequence length="590" mass="66042">MRSHVTAARSERNHHQLQSRDPTAVSCQLPTMKLLALVVSLIGLAQTQDTGVHPEWPRWCGKVYKPEYPSFNPGGQTVEPARLADGPALHIQFKPRYSVYIESENEAEFIVNAAVSEWFGSKWPGLANPATAPPVVFTVNMVSNNNVLVSNHVQPGTTGNLFKFNLTSVQPSLEPYQVVLFGAPEAGSPNITVSSEFFYLPEKKSGSVTKIDNLHGGMLFRNSATKGQFQPILPYGFYAQCVGLFCEDDYQARIKAYSDLGLNGMVPLTPITRNPAAFAYMNTLPDMHYMYDLRDYFRNLSLVESQVTAVKDHENIYSYWGTDEPDGWQYPFNTTIAVTDLIHKLDPYHPVAVTLNCQNYYFGPYTRGFDFIMEDAYPIAINSTFSKWGTACNATYGDCGCDNCHGNVQDVPSRLDDLIQYEKWLGLWPKTKVHNPQSFHGEDYWFRDPTPAEEVVMNALAFNHHAKSIISWVWPTSDALAQIHGKYAKVVAQVPVRDFIVLSEAQPLPTKCNKVVDAAYWKYENQVLLNVVNGGYEPINRTVRVPLPDSIKPSSIKSVEWGNGTWALKDGTLRLGSIDAMSANMIILDL</sequence>